<evidence type="ECO:0008006" key="3">
    <source>
        <dbReference type="Google" id="ProtNLM"/>
    </source>
</evidence>
<sequence length="120" mass="13868">MTVRAIVENYQFEPLDLQARYGENMLLFIGWDHHTLFCSAHAFVVSPNQTLQELVDGQIKAGFSQHPEFEKIDWSKVQFNLNRQPLTADYTKSLKELGFDHKSLLRFVTPELDGFKSAHV</sequence>
<dbReference type="InterPro" id="IPR006756">
    <property type="entry name" value="Phenol_hydroxylase"/>
</dbReference>
<dbReference type="Proteomes" id="UP000245974">
    <property type="component" value="Unassembled WGS sequence"/>
</dbReference>
<organism evidence="1 2">
    <name type="scientific">Acinetobacter stercoris</name>
    <dbReference type="NCBI Taxonomy" id="2126983"/>
    <lineage>
        <taxon>Bacteria</taxon>
        <taxon>Pseudomonadati</taxon>
        <taxon>Pseudomonadota</taxon>
        <taxon>Gammaproteobacteria</taxon>
        <taxon>Moraxellales</taxon>
        <taxon>Moraxellaceae</taxon>
        <taxon>Acinetobacter</taxon>
    </lineage>
</organism>
<dbReference type="Pfam" id="PF04663">
    <property type="entry name" value="Phenol_monoox"/>
    <property type="match status" value="1"/>
</dbReference>
<dbReference type="GO" id="GO:0018662">
    <property type="term" value="F:phenol 2-monooxygenase activity"/>
    <property type="evidence" value="ECO:0007669"/>
    <property type="project" value="InterPro"/>
</dbReference>
<name>A0A2U3MYV7_9GAMM</name>
<dbReference type="OrthoDB" id="5343663at2"/>
<dbReference type="RefSeq" id="WP_121973961.1">
    <property type="nucleotide sequence ID" value="NZ_OOGT01000062.1"/>
</dbReference>
<dbReference type="AlphaFoldDB" id="A0A2U3MYV7"/>
<accession>A0A2U3MYV7</accession>
<evidence type="ECO:0000313" key="2">
    <source>
        <dbReference type="Proteomes" id="UP000245974"/>
    </source>
</evidence>
<proteinExistence type="predicted"/>
<gene>
    <name evidence="1" type="ORF">KPC_1667</name>
</gene>
<dbReference type="InParanoid" id="A0A2U3MYV7"/>
<dbReference type="Gene3D" id="3.10.20.560">
    <property type="entry name" value="Phenol hydroxylase"/>
    <property type="match status" value="1"/>
</dbReference>
<reference evidence="2" key="1">
    <citation type="submission" date="2018-03" db="EMBL/GenBank/DDBJ databases">
        <authorList>
            <person name="Blom J."/>
        </authorList>
    </citation>
    <scope>NUCLEOTIDE SEQUENCE [LARGE SCALE GENOMIC DNA]</scope>
    <source>
        <strain evidence="2">KPC-SM-21</strain>
    </source>
</reference>
<protein>
    <recommendedName>
        <fullName evidence="3">Phenol hydroxylase</fullName>
    </recommendedName>
</protein>
<dbReference type="InterPro" id="IPR043010">
    <property type="entry name" value="Phenol_hydroxylase_sf"/>
</dbReference>
<dbReference type="EMBL" id="OOGT01000062">
    <property type="protein sequence ID" value="SPL70489.1"/>
    <property type="molecule type" value="Genomic_DNA"/>
</dbReference>
<evidence type="ECO:0000313" key="1">
    <source>
        <dbReference type="EMBL" id="SPL70489.1"/>
    </source>
</evidence>
<keyword evidence="2" id="KW-1185">Reference proteome</keyword>